<dbReference type="InterPro" id="IPR030381">
    <property type="entry name" value="G_DYNAMIN_dom"/>
</dbReference>
<dbReference type="GO" id="GO:0005525">
    <property type="term" value="F:GTP binding"/>
    <property type="evidence" value="ECO:0007669"/>
    <property type="project" value="InterPro"/>
</dbReference>
<dbReference type="EMBL" id="KN833073">
    <property type="protein sequence ID" value="KIM73801.1"/>
    <property type="molecule type" value="Genomic_DNA"/>
</dbReference>
<reference evidence="6" key="2">
    <citation type="submission" date="2015-01" db="EMBL/GenBank/DDBJ databases">
        <title>Evolutionary Origins and Diversification of the Mycorrhizal Mutualists.</title>
        <authorList>
            <consortium name="DOE Joint Genome Institute"/>
            <consortium name="Mycorrhizal Genomics Consortium"/>
            <person name="Kohler A."/>
            <person name="Kuo A."/>
            <person name="Nagy L.G."/>
            <person name="Floudas D."/>
            <person name="Copeland A."/>
            <person name="Barry K.W."/>
            <person name="Cichocki N."/>
            <person name="Veneault-Fourrey C."/>
            <person name="LaButti K."/>
            <person name="Lindquist E.A."/>
            <person name="Lipzen A."/>
            <person name="Lundell T."/>
            <person name="Morin E."/>
            <person name="Murat C."/>
            <person name="Riley R."/>
            <person name="Ohm R."/>
            <person name="Sun H."/>
            <person name="Tunlid A."/>
            <person name="Henrissat B."/>
            <person name="Grigoriev I.V."/>
            <person name="Hibbett D.S."/>
            <person name="Martin F."/>
        </authorList>
    </citation>
    <scope>NUCLEOTIDE SEQUENCE [LARGE SCALE GENOMIC DNA]</scope>
    <source>
        <strain evidence="6">F 1598</strain>
    </source>
</reference>
<dbReference type="CDD" id="cd08771">
    <property type="entry name" value="DLP_1"/>
    <property type="match status" value="1"/>
</dbReference>
<dbReference type="InterPro" id="IPR022812">
    <property type="entry name" value="Dynamin"/>
</dbReference>
<evidence type="ECO:0000259" key="4">
    <source>
        <dbReference type="PROSITE" id="PS51718"/>
    </source>
</evidence>
<dbReference type="Pfam" id="PF01031">
    <property type="entry name" value="Dynamin_M"/>
    <property type="match status" value="1"/>
</dbReference>
<dbReference type="Gene3D" id="3.40.50.300">
    <property type="entry name" value="P-loop containing nucleotide triphosphate hydrolases"/>
    <property type="match status" value="1"/>
</dbReference>
<dbReference type="STRING" id="765440.A0A0C3F1H3"/>
<reference evidence="5 6" key="1">
    <citation type="submission" date="2014-04" db="EMBL/GenBank/DDBJ databases">
        <authorList>
            <consortium name="DOE Joint Genome Institute"/>
            <person name="Kuo A."/>
            <person name="Tarkka M."/>
            <person name="Buscot F."/>
            <person name="Kohler A."/>
            <person name="Nagy L.G."/>
            <person name="Floudas D."/>
            <person name="Copeland A."/>
            <person name="Barry K.W."/>
            <person name="Cichocki N."/>
            <person name="Veneault-Fourrey C."/>
            <person name="LaButti K."/>
            <person name="Lindquist E.A."/>
            <person name="Lipzen A."/>
            <person name="Lundell T."/>
            <person name="Morin E."/>
            <person name="Murat C."/>
            <person name="Sun H."/>
            <person name="Tunlid A."/>
            <person name="Henrissat B."/>
            <person name="Grigoriev I.V."/>
            <person name="Hibbett D.S."/>
            <person name="Martin F."/>
            <person name="Nordberg H.P."/>
            <person name="Cantor M.N."/>
            <person name="Hua S.X."/>
        </authorList>
    </citation>
    <scope>NUCLEOTIDE SEQUENCE [LARGE SCALE GENOMIC DNA]</scope>
    <source>
        <strain evidence="5 6">F 1598</strain>
    </source>
</reference>
<accession>A0A0C3F1H3</accession>
<dbReference type="PRINTS" id="PR00195">
    <property type="entry name" value="DYNAMIN"/>
</dbReference>
<dbReference type="GO" id="GO:0005739">
    <property type="term" value="C:mitochondrion"/>
    <property type="evidence" value="ECO:0007669"/>
    <property type="project" value="TreeGrafter"/>
</dbReference>
<dbReference type="InterPro" id="IPR003130">
    <property type="entry name" value="GED"/>
</dbReference>
<dbReference type="SMART" id="SM00053">
    <property type="entry name" value="DYNc"/>
    <property type="match status" value="1"/>
</dbReference>
<organism evidence="5 6">
    <name type="scientific">Piloderma croceum (strain F 1598)</name>
    <dbReference type="NCBI Taxonomy" id="765440"/>
    <lineage>
        <taxon>Eukaryota</taxon>
        <taxon>Fungi</taxon>
        <taxon>Dikarya</taxon>
        <taxon>Basidiomycota</taxon>
        <taxon>Agaricomycotina</taxon>
        <taxon>Agaricomycetes</taxon>
        <taxon>Agaricomycetidae</taxon>
        <taxon>Atheliales</taxon>
        <taxon>Atheliaceae</taxon>
        <taxon>Piloderma</taxon>
    </lineage>
</organism>
<dbReference type="HOGENOM" id="CLU_008964_4_1_1"/>
<evidence type="ECO:0000256" key="2">
    <source>
        <dbReference type="ARBA" id="ARBA00023134"/>
    </source>
</evidence>
<dbReference type="PROSITE" id="PS51388">
    <property type="entry name" value="GED"/>
    <property type="match status" value="1"/>
</dbReference>
<dbReference type="PANTHER" id="PTHR11566">
    <property type="entry name" value="DYNAMIN"/>
    <property type="match status" value="1"/>
</dbReference>
<dbReference type="AlphaFoldDB" id="A0A0C3F1H3"/>
<dbReference type="OrthoDB" id="5061070at2759"/>
<gene>
    <name evidence="5" type="ORF">PILCRDRAFT_828773</name>
</gene>
<dbReference type="InterPro" id="IPR027417">
    <property type="entry name" value="P-loop_NTPase"/>
</dbReference>
<dbReference type="Gene3D" id="1.20.120.1240">
    <property type="entry name" value="Dynamin, middle domain"/>
    <property type="match status" value="1"/>
</dbReference>
<dbReference type="SUPFAM" id="SSF52540">
    <property type="entry name" value="P-loop containing nucleoside triphosphate hydrolases"/>
    <property type="match status" value="1"/>
</dbReference>
<dbReference type="GO" id="GO:0016020">
    <property type="term" value="C:membrane"/>
    <property type="evidence" value="ECO:0007669"/>
    <property type="project" value="TreeGrafter"/>
</dbReference>
<dbReference type="PROSITE" id="PS51718">
    <property type="entry name" value="G_DYNAMIN_2"/>
    <property type="match status" value="1"/>
</dbReference>
<dbReference type="GO" id="GO:0048312">
    <property type="term" value="P:intracellular distribution of mitochondria"/>
    <property type="evidence" value="ECO:0007669"/>
    <property type="project" value="TreeGrafter"/>
</dbReference>
<evidence type="ECO:0000256" key="1">
    <source>
        <dbReference type="ARBA" id="ARBA00022741"/>
    </source>
</evidence>
<dbReference type="Pfam" id="PF00350">
    <property type="entry name" value="Dynamin_N"/>
    <property type="match status" value="1"/>
</dbReference>
<dbReference type="GO" id="GO:0006897">
    <property type="term" value="P:endocytosis"/>
    <property type="evidence" value="ECO:0007669"/>
    <property type="project" value="TreeGrafter"/>
</dbReference>
<evidence type="ECO:0000313" key="5">
    <source>
        <dbReference type="EMBL" id="KIM73801.1"/>
    </source>
</evidence>
<feature type="domain" description="GED" evidence="3">
    <location>
        <begin position="700"/>
        <end position="792"/>
    </location>
</feature>
<dbReference type="GO" id="GO:0005874">
    <property type="term" value="C:microtubule"/>
    <property type="evidence" value="ECO:0007669"/>
    <property type="project" value="TreeGrafter"/>
</dbReference>
<protein>
    <recommendedName>
        <fullName evidence="7">GED domain-containing protein</fullName>
    </recommendedName>
</protein>
<dbReference type="GO" id="GO:0003924">
    <property type="term" value="F:GTPase activity"/>
    <property type="evidence" value="ECO:0007669"/>
    <property type="project" value="InterPro"/>
</dbReference>
<dbReference type="GO" id="GO:0000266">
    <property type="term" value="P:mitochondrial fission"/>
    <property type="evidence" value="ECO:0007669"/>
    <property type="project" value="TreeGrafter"/>
</dbReference>
<dbReference type="InParanoid" id="A0A0C3F1H3"/>
<proteinExistence type="predicted"/>
<keyword evidence="6" id="KW-1185">Reference proteome</keyword>
<sequence length="792" mass="90338">MRQDIFVKQMTLHTNTILLFAVRWPHGSAALVIRTYLNARNLADRHRNALFVSQLRICLRNSDLRRTSKSPGQALALVLAAPPHPPHPDNLSDIVLNNDADISSSEYARKRRELMELARDLRALGAGGLIDLPSIAVIGGQSAGKSSLVEAISGINVPRDSGTCTRCPMECSMSSAADAWSCVISLRFEYDNRGMALSTPRTHEFGPVLSDKNQFEISLRRAQAAILNPHLPHDKFLRMTAQDLQNYIQSESSLKFSKNTVCVDISDPEATDLMFADLPGLIQNESEDMIDLVRSLVEYYIRKPDTMILITIPMSDDMENQQAVRLARIADPEGERTIGVLTKPDTLSIGAISARQKWKQVLEGRLHSLKHGYYCVRLPDDDERSRNVTRATSLRLASEFFENTSPWNEVDRRRLGIPGFISDISKLLISLIELALPKLKEDVSRFLIECKEELESLPAVITNDPHTEVLTRVTEFCTALRDAVFGRSHDRSLVHADRDYYRGFEAKIRLTSPTFIPDVEDTRQDTTSAFDITFSNSPPRNLHDVRKVIKSTITWELPHNIPFEAKQILIKEYIDRWKQPSFSCFHGVFDFLFDFIESLVETHFGRFKNLERHIRLVTRVELDGYKKHCIEALSKALELEQFPLFPGDVKDFDSARKKWLAHYRAQWPRPRESSWPVSNSHAYTIEEEAWEETDNRFDDELTVMAEVRAYFQVAHKRIIHSVPMTIEHSLNQPLANTLQQKLLKSLFADSDATGRMEDLLSEEPAIASARERLESKMARLLEIQAKLKDFKF</sequence>
<dbReference type="Proteomes" id="UP000054166">
    <property type="component" value="Unassembled WGS sequence"/>
</dbReference>
<evidence type="ECO:0008006" key="7">
    <source>
        <dbReference type="Google" id="ProtNLM"/>
    </source>
</evidence>
<name>A0A0C3F1H3_PILCF</name>
<keyword evidence="1" id="KW-0547">Nucleotide-binding</keyword>
<feature type="domain" description="Dynamin-type G" evidence="4">
    <location>
        <begin position="129"/>
        <end position="437"/>
    </location>
</feature>
<dbReference type="InterPro" id="IPR020850">
    <property type="entry name" value="GED_dom"/>
</dbReference>
<dbReference type="GO" id="GO:0016559">
    <property type="term" value="P:peroxisome fission"/>
    <property type="evidence" value="ECO:0007669"/>
    <property type="project" value="TreeGrafter"/>
</dbReference>
<dbReference type="PANTHER" id="PTHR11566:SF21">
    <property type="entry name" value="DYNAMIN RELATED PROTEIN 1, ISOFORM A"/>
    <property type="match status" value="1"/>
</dbReference>
<dbReference type="Pfam" id="PF02212">
    <property type="entry name" value="GED"/>
    <property type="match status" value="1"/>
</dbReference>
<dbReference type="InterPro" id="IPR001401">
    <property type="entry name" value="Dynamin_GTPase"/>
</dbReference>
<dbReference type="InterPro" id="IPR000375">
    <property type="entry name" value="Dynamin_stalk"/>
</dbReference>
<evidence type="ECO:0000259" key="3">
    <source>
        <dbReference type="PROSITE" id="PS51388"/>
    </source>
</evidence>
<dbReference type="InterPro" id="IPR045063">
    <property type="entry name" value="Dynamin_N"/>
</dbReference>
<keyword evidence="2" id="KW-0342">GTP-binding</keyword>
<dbReference type="SMART" id="SM00302">
    <property type="entry name" value="GED"/>
    <property type="match status" value="1"/>
</dbReference>
<dbReference type="GO" id="GO:0008017">
    <property type="term" value="F:microtubule binding"/>
    <property type="evidence" value="ECO:0007669"/>
    <property type="project" value="TreeGrafter"/>
</dbReference>
<evidence type="ECO:0000313" key="6">
    <source>
        <dbReference type="Proteomes" id="UP000054166"/>
    </source>
</evidence>